<protein>
    <recommendedName>
        <fullName evidence="7">Mce associated membrane protein</fullName>
    </recommendedName>
</protein>
<keyword evidence="2 4" id="KW-0472">Membrane</keyword>
<evidence type="ECO:0008006" key="7">
    <source>
        <dbReference type="Google" id="ProtNLM"/>
    </source>
</evidence>
<feature type="region of interest" description="Disordered" evidence="3">
    <location>
        <begin position="1"/>
        <end position="21"/>
    </location>
</feature>
<comment type="caution">
    <text evidence="5">The sequence shown here is derived from an EMBL/GenBank/DDBJ whole genome shotgun (WGS) entry which is preliminary data.</text>
</comment>
<organism evidence="5 6">
    <name type="scientific">Mycobacteroides salmoniphilum</name>
    <dbReference type="NCBI Taxonomy" id="404941"/>
    <lineage>
        <taxon>Bacteria</taxon>
        <taxon>Bacillati</taxon>
        <taxon>Actinomycetota</taxon>
        <taxon>Actinomycetes</taxon>
        <taxon>Mycobacteriales</taxon>
        <taxon>Mycobacteriaceae</taxon>
        <taxon>Mycobacteroides</taxon>
    </lineage>
</organism>
<evidence type="ECO:0000256" key="4">
    <source>
        <dbReference type="SAM" id="Phobius"/>
    </source>
</evidence>
<evidence type="ECO:0000256" key="3">
    <source>
        <dbReference type="SAM" id="MobiDB-lite"/>
    </source>
</evidence>
<dbReference type="AlphaFoldDB" id="A0A4R8RVC1"/>
<comment type="subcellular location">
    <subcellularLocation>
        <location evidence="1">Membrane</location>
    </subcellularLocation>
</comment>
<keyword evidence="4" id="KW-0812">Transmembrane</keyword>
<evidence type="ECO:0000256" key="2">
    <source>
        <dbReference type="ARBA" id="ARBA00023136"/>
    </source>
</evidence>
<dbReference type="EMBL" id="PECH01000009">
    <property type="protein sequence ID" value="TDZ78427.1"/>
    <property type="molecule type" value="Genomic_DNA"/>
</dbReference>
<dbReference type="Proteomes" id="UP000295117">
    <property type="component" value="Unassembled WGS sequence"/>
</dbReference>
<dbReference type="PANTHER" id="PTHR37042">
    <property type="entry name" value="OUTER MEMBRANE PROTEIN RV1973"/>
    <property type="match status" value="1"/>
</dbReference>
<name>A0A4R8RVC1_9MYCO</name>
<sequence>MVARVARVRPVSEDDPAPSLGSGGGPVFSRYGVLSAVLGVIAVVALVLSVLVSTGHRGQMARDRYDSRVLDTAVTWVNTLINMKKSNVDSSVQMLQDGTAGQLSDHLGEMIAGVVKLARTVDADAAGEIDSVAIDRIGAKIPNEDVGLPSVERVDRVMMVATSVTRDANASPKVNQWHLRLAVSKIEDQLLVTGLELLR</sequence>
<dbReference type="GO" id="GO:0016020">
    <property type="term" value="C:membrane"/>
    <property type="evidence" value="ECO:0007669"/>
    <property type="project" value="UniProtKB-SubCell"/>
</dbReference>
<proteinExistence type="predicted"/>
<dbReference type="PANTHER" id="PTHR37042:SF4">
    <property type="entry name" value="OUTER MEMBRANE PROTEIN RV1973"/>
    <property type="match status" value="1"/>
</dbReference>
<evidence type="ECO:0000256" key="1">
    <source>
        <dbReference type="ARBA" id="ARBA00004370"/>
    </source>
</evidence>
<gene>
    <name evidence="5" type="ORF">DE4585_04264</name>
</gene>
<evidence type="ECO:0000313" key="6">
    <source>
        <dbReference type="Proteomes" id="UP000295117"/>
    </source>
</evidence>
<reference evidence="5 6" key="1">
    <citation type="journal article" date="2019" name="Sci. Rep.">
        <title>Extended insight into the Mycobacterium chelonae-abscessus complex through whole genome sequencing of Mycobacterium salmoniphilum outbreak and Mycobacterium salmoniphilum-like strains.</title>
        <authorList>
            <person name="Behra P.R.K."/>
            <person name="Das S."/>
            <person name="Pettersson B.M.F."/>
            <person name="Shirreff L."/>
            <person name="DuCote T."/>
            <person name="Jacobsson K.G."/>
            <person name="Ennis D.G."/>
            <person name="Kirsebom L.A."/>
        </authorList>
    </citation>
    <scope>NUCLEOTIDE SEQUENCE [LARGE SCALE GENOMIC DNA]</scope>
    <source>
        <strain evidence="5 6">DE 4585</strain>
    </source>
</reference>
<accession>A0A4R8RVC1</accession>
<feature type="transmembrane region" description="Helical" evidence="4">
    <location>
        <begin position="31"/>
        <end position="52"/>
    </location>
</feature>
<keyword evidence="4" id="KW-1133">Transmembrane helix</keyword>
<evidence type="ECO:0000313" key="5">
    <source>
        <dbReference type="EMBL" id="TDZ78427.1"/>
    </source>
</evidence>